<comment type="caution">
    <text evidence="9">The sequence shown here is derived from an EMBL/GenBank/DDBJ whole genome shotgun (WGS) entry which is preliminary data.</text>
</comment>
<keyword evidence="3" id="KW-0677">Repeat</keyword>
<keyword evidence="7" id="KW-0472">Membrane</keyword>
<protein>
    <recommendedName>
        <fullName evidence="8">NF-X1-type domain-containing protein</fullName>
    </recommendedName>
</protein>
<evidence type="ECO:0000256" key="7">
    <source>
        <dbReference type="SAM" id="Phobius"/>
    </source>
</evidence>
<dbReference type="GO" id="GO:0000981">
    <property type="term" value="F:DNA-binding transcription factor activity, RNA polymerase II-specific"/>
    <property type="evidence" value="ECO:0007669"/>
    <property type="project" value="TreeGrafter"/>
</dbReference>
<keyword evidence="5" id="KW-0862">Zinc</keyword>
<feature type="region of interest" description="Disordered" evidence="6">
    <location>
        <begin position="1"/>
        <end position="56"/>
    </location>
</feature>
<evidence type="ECO:0000313" key="10">
    <source>
        <dbReference type="Proteomes" id="UP000825935"/>
    </source>
</evidence>
<evidence type="ECO:0000256" key="3">
    <source>
        <dbReference type="ARBA" id="ARBA00022737"/>
    </source>
</evidence>
<dbReference type="CDD" id="cd06008">
    <property type="entry name" value="NF-X1-zinc-finger"/>
    <property type="match status" value="6"/>
</dbReference>
<dbReference type="InterPro" id="IPR000967">
    <property type="entry name" value="Znf_NFX1"/>
</dbReference>
<name>A0A8T2TEL6_CERRI</name>
<dbReference type="PANTHER" id="PTHR12360:SF1">
    <property type="entry name" value="NF-X1-TYPE ZINC FINGER PROTEIN NFXL1"/>
    <property type="match status" value="1"/>
</dbReference>
<dbReference type="PANTHER" id="PTHR12360">
    <property type="entry name" value="NUCLEAR TRANSCRIPTION FACTOR, X-BOX BINDING 1 NFX1"/>
    <property type="match status" value="1"/>
</dbReference>
<sequence length="915" mass="101792">MHLTRSQASPWRQPPPSRPSHADSRNLSKEAFPVLANSPPSTEDDDNSGSDEENQGLVHVDTLELNIFRGYADARNGCHERADMPSSEPALAKIRDLLVASNLKAISCLICLEKVRQSDPIWHCTTGCHAIYHLICIQAWAGEACKVAEDRARARLSLEHFPAAVKDVTWHCPKCRIEYSREQIPRESLCYCGKVVDPPVDPWLTAHSCGQICGRSLSGGCGHECKLLCHPGACPPCPQFVKTFCFCGGIKDVRRCSHKHFSCGKKCSKELACGLHACEDICHGGVCPPCLKSGIHKCRCGRVEEVRVCSDSIFSCKKPCGKPMKCQKHWCKKVCHQGPCGECELQGKQRCPCGKVAYKELPCDSIAPTCGSTCEKPLPCSLHRCQERCHIGECKTVCRIVTLKVCRCGSLRKEVPCHQDLQCERKCQLLRDCRRHPCKRRCCNGDCPPCSEICGRKLRCGNHKCPAPCHRGPCAPCPLAVRISCACGSTAYEVPCGAERGKRPPRCLKLCPIIPRCSHRENSKPHRCHYGACPPCSLTCNEELLCGHTCKEICHGPRPPANPEFSLKQTKKRKDQTGNASLSGTPCPPCAERILMYCLGRHPGGERVMVCSESSLFSCGRLCGNILACGNHRCQKTCHDVAIPRNAGYEAKLPGNMDKIDSCEKCTLTCQKIRTPPCPHPCMQQCHVGTCSPCSAPLKRSCHCGTLSHSFPCSSFNNFIQEERDKRLSCGGPCHRKLPNCSHLCSEICHPGPCKMATNCQKKVSVWCKCERLKKEWFCSDVQVAFSSLKLQNLRGPKGVGLLSCDKECLKLIEEQRIKEDTERIRQRASIVSEEPPKKVGRRKRHYGSHAMTEKSRFKEITQSIMKWCMVVLLVLLALSILYYGVQGLYSLSDWMNERESKRPRKKPSANFIMH</sequence>
<feature type="compositionally biased region" description="Low complexity" evidence="6">
    <location>
        <begin position="1"/>
        <end position="11"/>
    </location>
</feature>
<evidence type="ECO:0000256" key="5">
    <source>
        <dbReference type="ARBA" id="ARBA00022833"/>
    </source>
</evidence>
<dbReference type="GO" id="GO:0000977">
    <property type="term" value="F:RNA polymerase II transcription regulatory region sequence-specific DNA binding"/>
    <property type="evidence" value="ECO:0007669"/>
    <property type="project" value="TreeGrafter"/>
</dbReference>
<dbReference type="Pfam" id="PF01422">
    <property type="entry name" value="zf-NF-X1"/>
    <property type="match status" value="11"/>
</dbReference>
<feature type="domain" description="NF-X1-type" evidence="8">
    <location>
        <begin position="678"/>
        <end position="696"/>
    </location>
</feature>
<feature type="domain" description="NF-X1-type" evidence="8">
    <location>
        <begin position="629"/>
        <end position="668"/>
    </location>
</feature>
<dbReference type="OMA" id="KCQSVCH"/>
<keyword evidence="4" id="KW-0863">Zinc-finger</keyword>
<evidence type="ECO:0000256" key="6">
    <source>
        <dbReference type="SAM" id="MobiDB-lite"/>
    </source>
</evidence>
<evidence type="ECO:0000256" key="4">
    <source>
        <dbReference type="ARBA" id="ARBA00022771"/>
    </source>
</evidence>
<keyword evidence="10" id="KW-1185">Reference proteome</keyword>
<dbReference type="SMART" id="SM00438">
    <property type="entry name" value="ZnF_NFX"/>
    <property type="match status" value="11"/>
</dbReference>
<dbReference type="EMBL" id="CM035418">
    <property type="protein sequence ID" value="KAH7421740.1"/>
    <property type="molecule type" value="Genomic_DNA"/>
</dbReference>
<keyword evidence="2" id="KW-0479">Metal-binding</keyword>
<accession>A0A8T2TEL6</accession>
<dbReference type="Proteomes" id="UP000825935">
    <property type="component" value="Chromosome 13"/>
</dbReference>
<gene>
    <name evidence="9" type="ORF">KP509_13G073500</name>
</gene>
<feature type="domain" description="NF-X1-type" evidence="8">
    <location>
        <begin position="326"/>
        <end position="345"/>
    </location>
</feature>
<feature type="domain" description="NF-X1-type" evidence="8">
    <location>
        <begin position="221"/>
        <end position="239"/>
    </location>
</feature>
<feature type="transmembrane region" description="Helical" evidence="7">
    <location>
        <begin position="865"/>
        <end position="886"/>
    </location>
</feature>
<evidence type="ECO:0000313" key="9">
    <source>
        <dbReference type="EMBL" id="KAH7421737.1"/>
    </source>
</evidence>
<evidence type="ECO:0000256" key="1">
    <source>
        <dbReference type="ARBA" id="ARBA00007269"/>
    </source>
</evidence>
<feature type="compositionally biased region" description="Acidic residues" evidence="6">
    <location>
        <begin position="42"/>
        <end position="54"/>
    </location>
</feature>
<dbReference type="OrthoDB" id="536399at2759"/>
<dbReference type="EMBL" id="CM035418">
    <property type="protein sequence ID" value="KAH7421737.1"/>
    <property type="molecule type" value="Genomic_DNA"/>
</dbReference>
<feature type="domain" description="NF-X1-type" evidence="8">
    <location>
        <begin position="517"/>
        <end position="538"/>
    </location>
</feature>
<dbReference type="GO" id="GO:0008270">
    <property type="term" value="F:zinc ion binding"/>
    <property type="evidence" value="ECO:0007669"/>
    <property type="project" value="UniProtKB-KW"/>
</dbReference>
<organism evidence="9 10">
    <name type="scientific">Ceratopteris richardii</name>
    <name type="common">Triangle waterfern</name>
    <dbReference type="NCBI Taxonomy" id="49495"/>
    <lineage>
        <taxon>Eukaryota</taxon>
        <taxon>Viridiplantae</taxon>
        <taxon>Streptophyta</taxon>
        <taxon>Embryophyta</taxon>
        <taxon>Tracheophyta</taxon>
        <taxon>Polypodiopsida</taxon>
        <taxon>Polypodiidae</taxon>
        <taxon>Polypodiales</taxon>
        <taxon>Pteridineae</taxon>
        <taxon>Pteridaceae</taxon>
        <taxon>Parkerioideae</taxon>
        <taxon>Ceratopteris</taxon>
    </lineage>
</organism>
<keyword evidence="7" id="KW-0812">Transmembrane</keyword>
<dbReference type="AlphaFoldDB" id="A0A8T2TEL6"/>
<feature type="domain" description="NF-X1-type" evidence="8">
    <location>
        <begin position="546"/>
        <end position="592"/>
    </location>
</feature>
<evidence type="ECO:0000259" key="8">
    <source>
        <dbReference type="SMART" id="SM00438"/>
    </source>
</evidence>
<feature type="domain" description="NF-X1-type" evidence="8">
    <location>
        <begin position="273"/>
        <end position="292"/>
    </location>
</feature>
<feature type="domain" description="NF-X1-type" evidence="8">
    <location>
        <begin position="460"/>
        <end position="479"/>
    </location>
</feature>
<proteinExistence type="inferred from homology"/>
<feature type="region of interest" description="Disordered" evidence="6">
    <location>
        <begin position="564"/>
        <end position="584"/>
    </location>
</feature>
<reference evidence="9" key="1">
    <citation type="submission" date="2021-08" db="EMBL/GenBank/DDBJ databases">
        <title>WGS assembly of Ceratopteris richardii.</title>
        <authorList>
            <person name="Marchant D.B."/>
            <person name="Chen G."/>
            <person name="Jenkins J."/>
            <person name="Shu S."/>
            <person name="Leebens-Mack J."/>
            <person name="Grimwood J."/>
            <person name="Schmutz J."/>
            <person name="Soltis P."/>
            <person name="Soltis D."/>
            <person name="Chen Z.-H."/>
        </authorList>
    </citation>
    <scope>NUCLEOTIDE SEQUENCE</scope>
    <source>
        <strain evidence="9">Whitten #5841</strain>
        <tissue evidence="9">Leaf</tissue>
    </source>
</reference>
<dbReference type="GO" id="GO:0005634">
    <property type="term" value="C:nucleus"/>
    <property type="evidence" value="ECO:0007669"/>
    <property type="project" value="InterPro"/>
</dbReference>
<dbReference type="InterPro" id="IPR034078">
    <property type="entry name" value="NFX1_fam"/>
</dbReference>
<comment type="similarity">
    <text evidence="1">Belongs to the NFX1 family.</text>
</comment>
<feature type="domain" description="NF-X1-type" evidence="8">
    <location>
        <begin position="380"/>
        <end position="400"/>
    </location>
</feature>
<feature type="domain" description="NF-X1-type" evidence="8">
    <location>
        <begin position="741"/>
        <end position="762"/>
    </location>
</feature>
<feature type="domain" description="NF-X1-type" evidence="8">
    <location>
        <begin position="433"/>
        <end position="452"/>
    </location>
</feature>
<keyword evidence="7" id="KW-1133">Transmembrane helix</keyword>
<evidence type="ECO:0000256" key="2">
    <source>
        <dbReference type="ARBA" id="ARBA00022723"/>
    </source>
</evidence>